<dbReference type="PANTHER" id="PTHR44688">
    <property type="entry name" value="DNA-BINDING TRANSCRIPTIONAL ACTIVATOR DEVR_DOSR"/>
    <property type="match status" value="1"/>
</dbReference>
<dbReference type="Pfam" id="PF00196">
    <property type="entry name" value="GerE"/>
    <property type="match status" value="1"/>
</dbReference>
<keyword evidence="7" id="KW-1185">Reference proteome</keyword>
<dbReference type="InterPro" id="IPR000792">
    <property type="entry name" value="Tscrpt_reg_LuxR_C"/>
</dbReference>
<name>A0ABW3K675_9BACT</name>
<keyword evidence="2" id="KW-0238">DNA-binding</keyword>
<dbReference type="EMBL" id="JBHTKA010000007">
    <property type="protein sequence ID" value="MFD1001528.1"/>
    <property type="molecule type" value="Genomic_DNA"/>
</dbReference>
<keyword evidence="4" id="KW-1133">Transmembrane helix</keyword>
<dbReference type="InterPro" id="IPR036388">
    <property type="entry name" value="WH-like_DNA-bd_sf"/>
</dbReference>
<proteinExistence type="predicted"/>
<dbReference type="PRINTS" id="PR00038">
    <property type="entry name" value="HTHLUXR"/>
</dbReference>
<gene>
    <name evidence="6" type="ORF">ACFQ21_19520</name>
</gene>
<dbReference type="CDD" id="cd06170">
    <property type="entry name" value="LuxR_C_like"/>
    <property type="match status" value="1"/>
</dbReference>
<keyword evidence="4" id="KW-0812">Transmembrane</keyword>
<organism evidence="6 7">
    <name type="scientific">Ohtaekwangia kribbensis</name>
    <dbReference type="NCBI Taxonomy" id="688913"/>
    <lineage>
        <taxon>Bacteria</taxon>
        <taxon>Pseudomonadati</taxon>
        <taxon>Bacteroidota</taxon>
        <taxon>Cytophagia</taxon>
        <taxon>Cytophagales</taxon>
        <taxon>Fulvivirgaceae</taxon>
        <taxon>Ohtaekwangia</taxon>
    </lineage>
</organism>
<evidence type="ECO:0000256" key="3">
    <source>
        <dbReference type="ARBA" id="ARBA00023163"/>
    </source>
</evidence>
<dbReference type="PANTHER" id="PTHR44688:SF16">
    <property type="entry name" value="DNA-BINDING TRANSCRIPTIONAL ACTIVATOR DEVR_DOSR"/>
    <property type="match status" value="1"/>
</dbReference>
<dbReference type="Proteomes" id="UP001597112">
    <property type="component" value="Unassembled WGS sequence"/>
</dbReference>
<dbReference type="RefSeq" id="WP_377581471.1">
    <property type="nucleotide sequence ID" value="NZ_JBHTKA010000007.1"/>
</dbReference>
<dbReference type="PROSITE" id="PS50043">
    <property type="entry name" value="HTH_LUXR_2"/>
    <property type="match status" value="1"/>
</dbReference>
<dbReference type="Gene3D" id="1.10.10.10">
    <property type="entry name" value="Winged helix-like DNA-binding domain superfamily/Winged helix DNA-binding domain"/>
    <property type="match status" value="1"/>
</dbReference>
<keyword evidence="3" id="KW-0804">Transcription</keyword>
<evidence type="ECO:0000256" key="1">
    <source>
        <dbReference type="ARBA" id="ARBA00023015"/>
    </source>
</evidence>
<keyword evidence="4" id="KW-0472">Membrane</keyword>
<sequence length="175" mass="20223">MRSTELYLSYVNEQDMMHFLKTVFHRYRHIGAYGLSIAVLVFLLKWLQWNFLIVDNSLDIYIGLIAVLFTVLGIWIALQLTRGRKADVVTVHQVQIVEAEPFRVDQVELEKLKLTTREYEVLQLMVKGHSNAEIAESLFLSLSTIKTHASNLFVKMDVTSRTKAIEKAKRLRITA</sequence>
<protein>
    <submittedName>
        <fullName evidence="6">Response regulator transcription factor</fullName>
    </submittedName>
</protein>
<dbReference type="PROSITE" id="PS00622">
    <property type="entry name" value="HTH_LUXR_1"/>
    <property type="match status" value="1"/>
</dbReference>
<evidence type="ECO:0000256" key="4">
    <source>
        <dbReference type="SAM" id="Phobius"/>
    </source>
</evidence>
<accession>A0ABW3K675</accession>
<comment type="caution">
    <text evidence="6">The sequence shown here is derived from an EMBL/GenBank/DDBJ whole genome shotgun (WGS) entry which is preliminary data.</text>
</comment>
<feature type="transmembrane region" description="Helical" evidence="4">
    <location>
        <begin position="30"/>
        <end position="48"/>
    </location>
</feature>
<feature type="transmembrane region" description="Helical" evidence="4">
    <location>
        <begin position="60"/>
        <end position="78"/>
    </location>
</feature>
<feature type="domain" description="HTH luxR-type" evidence="5">
    <location>
        <begin position="107"/>
        <end position="172"/>
    </location>
</feature>
<dbReference type="InterPro" id="IPR016032">
    <property type="entry name" value="Sig_transdc_resp-reg_C-effctor"/>
</dbReference>
<keyword evidence="1" id="KW-0805">Transcription regulation</keyword>
<evidence type="ECO:0000259" key="5">
    <source>
        <dbReference type="PROSITE" id="PS50043"/>
    </source>
</evidence>
<reference evidence="7" key="1">
    <citation type="journal article" date="2019" name="Int. J. Syst. Evol. Microbiol.">
        <title>The Global Catalogue of Microorganisms (GCM) 10K type strain sequencing project: providing services to taxonomists for standard genome sequencing and annotation.</title>
        <authorList>
            <consortium name="The Broad Institute Genomics Platform"/>
            <consortium name="The Broad Institute Genome Sequencing Center for Infectious Disease"/>
            <person name="Wu L."/>
            <person name="Ma J."/>
        </authorList>
    </citation>
    <scope>NUCLEOTIDE SEQUENCE [LARGE SCALE GENOMIC DNA]</scope>
    <source>
        <strain evidence="7">CCUG 58938</strain>
    </source>
</reference>
<dbReference type="SUPFAM" id="SSF46894">
    <property type="entry name" value="C-terminal effector domain of the bipartite response regulators"/>
    <property type="match status" value="1"/>
</dbReference>
<evidence type="ECO:0000313" key="6">
    <source>
        <dbReference type="EMBL" id="MFD1001528.1"/>
    </source>
</evidence>
<evidence type="ECO:0000256" key="2">
    <source>
        <dbReference type="ARBA" id="ARBA00023125"/>
    </source>
</evidence>
<dbReference type="SMART" id="SM00421">
    <property type="entry name" value="HTH_LUXR"/>
    <property type="match status" value="1"/>
</dbReference>
<evidence type="ECO:0000313" key="7">
    <source>
        <dbReference type="Proteomes" id="UP001597112"/>
    </source>
</evidence>